<evidence type="ECO:0000256" key="11">
    <source>
        <dbReference type="SAM" id="Phobius"/>
    </source>
</evidence>
<dbReference type="GO" id="GO:0004888">
    <property type="term" value="F:transmembrane signaling receptor activity"/>
    <property type="evidence" value="ECO:0007669"/>
    <property type="project" value="InterPro"/>
</dbReference>
<evidence type="ECO:0000256" key="6">
    <source>
        <dbReference type="ARBA" id="ARBA00022692"/>
    </source>
</evidence>
<keyword evidence="5" id="KW-0997">Cell inner membrane</keyword>
<dbReference type="NCBIfam" id="TIGR00229">
    <property type="entry name" value="sensory_box"/>
    <property type="match status" value="1"/>
</dbReference>
<comment type="similarity">
    <text evidence="9">Belongs to the methyl-accepting chemotaxis (MCP) protein family.</text>
</comment>
<dbReference type="InterPro" id="IPR035965">
    <property type="entry name" value="PAS-like_dom_sf"/>
</dbReference>
<dbReference type="PRINTS" id="PR00260">
    <property type="entry name" value="CHEMTRNSDUCR"/>
</dbReference>
<dbReference type="InterPro" id="IPR004090">
    <property type="entry name" value="Chemotax_Me-accpt_rcpt"/>
</dbReference>
<dbReference type="SUPFAM" id="SSF55785">
    <property type="entry name" value="PYP-like sensor domain (PAS domain)"/>
    <property type="match status" value="1"/>
</dbReference>
<organism evidence="15 16">
    <name type="scientific">Derxia gummosa DSM 723</name>
    <dbReference type="NCBI Taxonomy" id="1121388"/>
    <lineage>
        <taxon>Bacteria</taxon>
        <taxon>Pseudomonadati</taxon>
        <taxon>Pseudomonadota</taxon>
        <taxon>Betaproteobacteria</taxon>
        <taxon>Burkholderiales</taxon>
        <taxon>Alcaligenaceae</taxon>
        <taxon>Derxia</taxon>
    </lineage>
</organism>
<dbReference type="Gene3D" id="1.10.287.950">
    <property type="entry name" value="Methyl-accepting chemotaxis protein"/>
    <property type="match status" value="1"/>
</dbReference>
<feature type="transmembrane region" description="Helical" evidence="11">
    <location>
        <begin position="196"/>
        <end position="214"/>
    </location>
</feature>
<dbReference type="Pfam" id="PF08447">
    <property type="entry name" value="PAS_3"/>
    <property type="match status" value="1"/>
</dbReference>
<evidence type="ECO:0000256" key="1">
    <source>
        <dbReference type="ARBA" id="ARBA00004429"/>
    </source>
</evidence>
<feature type="transmembrane region" description="Helical" evidence="11">
    <location>
        <begin position="168"/>
        <end position="190"/>
    </location>
</feature>
<reference evidence="16" key="4">
    <citation type="journal article" date="2007" name="Proc. Natl. Acad. Sci.">
        <title>Evolutionary genomics reveals conserved structural determinants of signaling and adaptation in microbial chemoreceptors.</title>
        <authorList>
            <person name="Alexander R.P."/>
            <person name="Zhulin I.B."/>
        </authorList>
    </citation>
    <scope>NUCLEOTIDE SEQUENCE</scope>
</reference>
<reference evidence="16" key="3">
    <citation type="journal article" date="2004" name="Eur. J. Biochem.">
        <title>The PAS fold. A redefinition of the PAS domain based upon structural prediction.</title>
        <authorList>
            <person name="Hefti M.H."/>
            <person name="Francoijs K.J."/>
            <person name="de Vries S.C."/>
            <person name="Dixon R."/>
            <person name="Vervoort J."/>
        </authorList>
    </citation>
    <scope>NUCLEOTIDE SEQUENCE</scope>
</reference>
<dbReference type="OrthoDB" id="9806477at2"/>
<sequence length="527" mass="57288">MRNNLPITQREYDYPDGQTLVSTTDLQSRILYCNRNFIEVSGYTREELIGQEHNMIRHPDMPPEAFRDMWRSIGSGSPWCGMVKNRRKNGDHYWVFANVTPILERGKIQGYVSVRTKPTREQIDEAENLYARMRADAARGRPTVRLEGGHVISNRPGASLLLRFQTSVAAPIVSAMGVLATVSVIVAVLMADWKTALAVGLAQLAGGFAAMAWVRARVVRPVHSAIGFANRLAAGDIAVRRTARRDHDLGGLHRALRQLNVNLQAICGDMQHEVDSLAAVTEQISRGTADLSARTESQASNLEETAAAMEQLSSTVQHNSDSSRDAKRLVTEANQTAQESGATVGRMIETMRDINRSSDKVGEIIQVIEGIAFQTNILALNAAVEAARAGEQGRGFAVVAGEVRALAQRASGAAREIKTLIEESSAKVHEGERTVEDAGVVMRGVVERVGQVAALITDFTSATDEQSLGISQVAEAIQQLDAATQNNAALVEESNSATDSLRDQARSLRDTMSVLRLGNADSRRDRA</sequence>
<evidence type="ECO:0000259" key="13">
    <source>
        <dbReference type="PROSITE" id="PS50112"/>
    </source>
</evidence>
<keyword evidence="4" id="KW-0145">Chemotaxis</keyword>
<dbReference type="RefSeq" id="WP_028310329.1">
    <property type="nucleotide sequence ID" value="NZ_AXWS01000007.1"/>
</dbReference>
<dbReference type="GO" id="GO:0052131">
    <property type="term" value="P:positive aerotaxis"/>
    <property type="evidence" value="ECO:0007669"/>
    <property type="project" value="UniProtKB-ARBA"/>
</dbReference>
<evidence type="ECO:0000256" key="8">
    <source>
        <dbReference type="ARBA" id="ARBA00023136"/>
    </source>
</evidence>
<dbReference type="GO" id="GO:0005886">
    <property type="term" value="C:plasma membrane"/>
    <property type="evidence" value="ECO:0007669"/>
    <property type="project" value="UniProtKB-SubCell"/>
</dbReference>
<dbReference type="PROSITE" id="PS50111">
    <property type="entry name" value="CHEMOTAXIS_TRANSDUC_2"/>
    <property type="match status" value="1"/>
</dbReference>
<evidence type="ECO:0000256" key="9">
    <source>
        <dbReference type="ARBA" id="ARBA00029447"/>
    </source>
</evidence>
<reference evidence="16" key="1">
    <citation type="journal article" date="1997" name="Curr. Biol.">
        <title>PAS: a multifunctional domain family comes to light.</title>
        <authorList>
            <person name="Ponting C.P."/>
            <person name="Aravind L."/>
        </authorList>
    </citation>
    <scope>NUCLEOTIDE SEQUENCE</scope>
</reference>
<comment type="subcellular location">
    <subcellularLocation>
        <location evidence="1">Cell inner membrane</location>
        <topology evidence="1">Multi-pass membrane protein</topology>
    </subcellularLocation>
</comment>
<reference evidence="16" key="8">
    <citation type="journal article" date="2014" name="Microbiol. Mol. Biol. Rev.">
        <title>Internal sense of direction: sensing and signaling from cytoplasmic chemoreceptors.</title>
        <authorList>
            <person name="Collins K.D."/>
            <person name="Lacal J."/>
            <person name="Ottemann K.M."/>
        </authorList>
    </citation>
    <scope>NUCLEOTIDE SEQUENCE</scope>
</reference>
<dbReference type="InterPro" id="IPR000014">
    <property type="entry name" value="PAS"/>
</dbReference>
<evidence type="ECO:0000256" key="3">
    <source>
        <dbReference type="ARBA" id="ARBA00022481"/>
    </source>
</evidence>
<dbReference type="Gene3D" id="3.30.450.20">
    <property type="entry name" value="PAS domain"/>
    <property type="match status" value="1"/>
</dbReference>
<evidence type="ECO:0000256" key="4">
    <source>
        <dbReference type="ARBA" id="ARBA00022500"/>
    </source>
</evidence>
<keyword evidence="3" id="KW-0488">Methylation</keyword>
<evidence type="ECO:0000313" key="15">
    <source>
        <dbReference type="Proteomes" id="UP000675920"/>
    </source>
</evidence>
<dbReference type="Proteomes" id="UP000675920">
    <property type="component" value="Unplaced"/>
</dbReference>
<dbReference type="GO" id="GO:0007165">
    <property type="term" value="P:signal transduction"/>
    <property type="evidence" value="ECO:0007669"/>
    <property type="project" value="UniProtKB-KW"/>
</dbReference>
<keyword evidence="15" id="KW-1185">Reference proteome</keyword>
<dbReference type="FunFam" id="1.10.287.950:FF:000001">
    <property type="entry name" value="Methyl-accepting chemotaxis sensory transducer"/>
    <property type="match status" value="1"/>
</dbReference>
<reference evidence="16" key="10">
    <citation type="submission" date="2025-08" db="UniProtKB">
        <authorList>
            <consortium name="RefSeq"/>
        </authorList>
    </citation>
    <scope>IDENTIFICATION</scope>
</reference>
<dbReference type="CDD" id="cd11386">
    <property type="entry name" value="MCP_signal"/>
    <property type="match status" value="1"/>
</dbReference>
<feature type="domain" description="HAMP" evidence="14">
    <location>
        <begin position="216"/>
        <end position="268"/>
    </location>
</feature>
<dbReference type="InterPro" id="IPR013655">
    <property type="entry name" value="PAS_fold_3"/>
</dbReference>
<reference evidence="16" key="9">
    <citation type="journal article" date="2021" name="Curr. Opin. Microbiol.">
        <title>PAS domains in bacterial signal transduction.</title>
        <authorList>
            <person name="Stuffle E.C."/>
            <person name="Johnson M.S."/>
            <person name="Watts K.J."/>
        </authorList>
    </citation>
    <scope>NUCLEOTIDE SEQUENCE</scope>
</reference>
<dbReference type="PROSITE" id="PS50112">
    <property type="entry name" value="PAS"/>
    <property type="match status" value="1"/>
</dbReference>
<accession>A0A8B6X1L0</accession>
<dbReference type="AlphaFoldDB" id="A0A8B6X1L0"/>
<reference evidence="16" key="5">
    <citation type="journal article" date="2008" name="Trends Biochem. Sci.">
        <title>Bacterial chemoreceptors: high-performance signaling in networked arrays.</title>
        <authorList>
            <person name="Hazelbauer G.L."/>
            <person name="Falke J.J."/>
            <person name="Parkinson J.S."/>
        </authorList>
    </citation>
    <scope>NUCLEOTIDE SEQUENCE</scope>
</reference>
<evidence type="ECO:0000259" key="12">
    <source>
        <dbReference type="PROSITE" id="PS50111"/>
    </source>
</evidence>
<dbReference type="SMART" id="SM00283">
    <property type="entry name" value="MA"/>
    <property type="match status" value="1"/>
</dbReference>
<dbReference type="FunFam" id="3.30.450.20:FF:000046">
    <property type="entry name" value="Aerotaxis sensor receptor"/>
    <property type="match status" value="1"/>
</dbReference>
<evidence type="ECO:0000256" key="7">
    <source>
        <dbReference type="ARBA" id="ARBA00022989"/>
    </source>
</evidence>
<reference evidence="16" key="7">
    <citation type="journal article" date="2011" name="Annu. Rev. Microbiol.">
        <title>Ligand-binding PAS domains in a genomic, cellular, and structural context.</title>
        <authorList>
            <person name="Henry J.T."/>
            <person name="Crosson S."/>
        </authorList>
    </citation>
    <scope>NUCLEOTIDE SEQUENCE</scope>
</reference>
<evidence type="ECO:0000313" key="16">
    <source>
        <dbReference type="RefSeq" id="WP_028310329.1"/>
    </source>
</evidence>
<dbReference type="CDD" id="cd00130">
    <property type="entry name" value="PAS"/>
    <property type="match status" value="1"/>
</dbReference>
<dbReference type="InterPro" id="IPR001610">
    <property type="entry name" value="PAC"/>
</dbReference>
<keyword evidence="7 11" id="KW-1133">Transmembrane helix</keyword>
<dbReference type="PANTHER" id="PTHR43531:SF7">
    <property type="entry name" value="AEROTAXIS RECEPTOR"/>
    <property type="match status" value="1"/>
</dbReference>
<dbReference type="Pfam" id="PF00015">
    <property type="entry name" value="MCPsignal"/>
    <property type="match status" value="1"/>
</dbReference>
<protein>
    <submittedName>
        <fullName evidence="16">Methyl-accepting chemotaxis protein</fullName>
    </submittedName>
</protein>
<proteinExistence type="inferred from homology"/>
<evidence type="ECO:0000259" key="14">
    <source>
        <dbReference type="PROSITE" id="PS50885"/>
    </source>
</evidence>
<reference evidence="16" key="2">
    <citation type="journal article" date="1999" name="Microbiol. Mol. Biol. Rev.">
        <title>PAS domains: internal sensors of oxygen, redox potential, and light.</title>
        <authorList>
            <person name="Taylor B.L."/>
            <person name="Zhulin I.B."/>
        </authorList>
    </citation>
    <scope>NUCLEOTIDE SEQUENCE</scope>
</reference>
<keyword evidence="10" id="KW-0807">Transducer</keyword>
<evidence type="ECO:0000256" key="5">
    <source>
        <dbReference type="ARBA" id="ARBA00022519"/>
    </source>
</evidence>
<name>A0A8B6X1L0_9BURK</name>
<dbReference type="PANTHER" id="PTHR43531">
    <property type="entry name" value="PROTEIN ICFG"/>
    <property type="match status" value="1"/>
</dbReference>
<evidence type="ECO:0000256" key="2">
    <source>
        <dbReference type="ARBA" id="ARBA00022475"/>
    </source>
</evidence>
<keyword evidence="2" id="KW-1003">Cell membrane</keyword>
<dbReference type="SMART" id="SM00086">
    <property type="entry name" value="PAC"/>
    <property type="match status" value="1"/>
</dbReference>
<dbReference type="PROSITE" id="PS50885">
    <property type="entry name" value="HAMP"/>
    <property type="match status" value="1"/>
</dbReference>
<keyword evidence="6 11" id="KW-0812">Transmembrane</keyword>
<dbReference type="InterPro" id="IPR051310">
    <property type="entry name" value="MCP_chemotaxis"/>
</dbReference>
<feature type="domain" description="PAS" evidence="13">
    <location>
        <begin position="25"/>
        <end position="60"/>
    </location>
</feature>
<reference evidence="16" key="6">
    <citation type="journal article" date="2010" name="Environ. Microbiol.">
        <title>Sensing of environmental signals: classification of chemoreceptors according to the size of their ligand binding regions.</title>
        <authorList>
            <person name="Lacal J."/>
            <person name="Garcia-Fontana C."/>
            <person name="Munoz-Martinez F."/>
            <person name="Ramos J.L."/>
            <person name="Krell T."/>
        </authorList>
    </citation>
    <scope>NUCLEOTIDE SEQUENCE</scope>
</reference>
<dbReference type="InterPro" id="IPR004089">
    <property type="entry name" value="MCPsignal_dom"/>
</dbReference>
<dbReference type="SUPFAM" id="SSF58104">
    <property type="entry name" value="Methyl-accepting chemotaxis protein (MCP) signaling domain"/>
    <property type="match status" value="1"/>
</dbReference>
<keyword evidence="8 11" id="KW-0472">Membrane</keyword>
<feature type="domain" description="Methyl-accepting transducer" evidence="12">
    <location>
        <begin position="273"/>
        <end position="502"/>
    </location>
</feature>
<evidence type="ECO:0000256" key="10">
    <source>
        <dbReference type="PROSITE-ProRule" id="PRU00284"/>
    </source>
</evidence>
<dbReference type="InterPro" id="IPR003660">
    <property type="entry name" value="HAMP_dom"/>
</dbReference>